<protein>
    <submittedName>
        <fullName evidence="3">Aliphatic amidase</fullName>
    </submittedName>
</protein>
<evidence type="ECO:0000256" key="1">
    <source>
        <dbReference type="ARBA" id="ARBA00022801"/>
    </source>
</evidence>
<dbReference type="GO" id="GO:0033388">
    <property type="term" value="P:putrescine biosynthetic process from arginine"/>
    <property type="evidence" value="ECO:0007669"/>
    <property type="project" value="TreeGrafter"/>
</dbReference>
<dbReference type="Pfam" id="PF00795">
    <property type="entry name" value="CN_hydrolase"/>
    <property type="match status" value="1"/>
</dbReference>
<keyword evidence="1" id="KW-0378">Hydrolase</keyword>
<proteinExistence type="predicted"/>
<dbReference type="GO" id="GO:0050126">
    <property type="term" value="F:N-carbamoylputrescine amidase activity"/>
    <property type="evidence" value="ECO:0007669"/>
    <property type="project" value="TreeGrafter"/>
</dbReference>
<evidence type="ECO:0000313" key="3">
    <source>
        <dbReference type="EMBL" id="GCF92197.1"/>
    </source>
</evidence>
<dbReference type="PROSITE" id="PS50263">
    <property type="entry name" value="CN_HYDROLASE"/>
    <property type="match status" value="1"/>
</dbReference>
<dbReference type="RefSeq" id="WP_146620716.1">
    <property type="nucleotide sequence ID" value="NZ_BJCC01000001.1"/>
</dbReference>
<dbReference type="EMBL" id="BJCC01000001">
    <property type="protein sequence ID" value="GCF92197.1"/>
    <property type="molecule type" value="Genomic_DNA"/>
</dbReference>
<sequence>MNVGNCFPLNGKIETECLSVALFQMKLAVVPKTREEVMQNVDKIIEWIERTITGFPGIDMIVTPEASLNGVGPHASLCCITLDGPELRRLKEVCREFEIWLAVGACVDEKDGNFYKNCAITINDKGEIVDIYRKVTPWNPVEPSSPGDEIRVFKGPKGARIASIICSDGDYQDNWREAASKGANVVLRLTTYMTPFENQYEITNRAGAYFNKVYVVAANNSEMDECYSLFGRSMVVNPEGDIIAQAPVGIPYIFKADLYPGLCDAIQKQALMGDLLWLRTHRGAASPDTHGAGKDSAMYSYLKPED</sequence>
<feature type="domain" description="CN hydrolase" evidence="2">
    <location>
        <begin position="18"/>
        <end position="260"/>
    </location>
</feature>
<evidence type="ECO:0000259" key="2">
    <source>
        <dbReference type="PROSITE" id="PS50263"/>
    </source>
</evidence>
<dbReference type="PANTHER" id="PTHR43674">
    <property type="entry name" value="NITRILASE C965.09-RELATED"/>
    <property type="match status" value="1"/>
</dbReference>
<dbReference type="InterPro" id="IPR050345">
    <property type="entry name" value="Aliph_Amidase/BUP"/>
</dbReference>
<organism evidence="3 4">
    <name type="scientific">Enterococcus florum</name>
    <dbReference type="NCBI Taxonomy" id="2480627"/>
    <lineage>
        <taxon>Bacteria</taxon>
        <taxon>Bacillati</taxon>
        <taxon>Bacillota</taxon>
        <taxon>Bacilli</taxon>
        <taxon>Lactobacillales</taxon>
        <taxon>Enterococcaceae</taxon>
        <taxon>Enterococcus</taxon>
    </lineage>
</organism>
<dbReference type="InterPro" id="IPR036526">
    <property type="entry name" value="C-N_Hydrolase_sf"/>
</dbReference>
<name>A0A4P5P394_9ENTE</name>
<dbReference type="InterPro" id="IPR003010">
    <property type="entry name" value="C-N_Hydrolase"/>
</dbReference>
<keyword evidence="4" id="KW-1185">Reference proteome</keyword>
<dbReference type="SUPFAM" id="SSF56317">
    <property type="entry name" value="Carbon-nitrogen hydrolase"/>
    <property type="match status" value="1"/>
</dbReference>
<accession>A0A4P5P394</accession>
<dbReference type="PANTHER" id="PTHR43674:SF15">
    <property type="entry name" value="FORMAMIDASE"/>
    <property type="match status" value="1"/>
</dbReference>
<gene>
    <name evidence="3" type="primary">amiE</name>
    <name evidence="3" type="ORF">NRIC_00880</name>
</gene>
<dbReference type="OrthoDB" id="9811121at2"/>
<reference evidence="4" key="1">
    <citation type="submission" date="2019-02" db="EMBL/GenBank/DDBJ databases">
        <title>Draft genome sequence of Enterococcus sp. Gos25-1.</title>
        <authorList>
            <person name="Tanaka N."/>
            <person name="Shiwa Y."/>
            <person name="Fujita N."/>
        </authorList>
    </citation>
    <scope>NUCLEOTIDE SEQUENCE [LARGE SCALE GENOMIC DNA]</scope>
    <source>
        <strain evidence="4">Gos25-1</strain>
    </source>
</reference>
<dbReference type="Proteomes" id="UP000290567">
    <property type="component" value="Unassembled WGS sequence"/>
</dbReference>
<dbReference type="AlphaFoldDB" id="A0A4P5P394"/>
<dbReference type="Gene3D" id="3.60.110.10">
    <property type="entry name" value="Carbon-nitrogen hydrolase"/>
    <property type="match status" value="1"/>
</dbReference>
<comment type="caution">
    <text evidence="3">The sequence shown here is derived from an EMBL/GenBank/DDBJ whole genome shotgun (WGS) entry which is preliminary data.</text>
</comment>
<evidence type="ECO:0000313" key="4">
    <source>
        <dbReference type="Proteomes" id="UP000290567"/>
    </source>
</evidence>